<dbReference type="EC" id="4.2.99.18" evidence="2"/>
<dbReference type="Pfam" id="PF07934">
    <property type="entry name" value="OGG_N"/>
    <property type="match status" value="1"/>
</dbReference>
<dbReference type="Pfam" id="PF00730">
    <property type="entry name" value="HhH-GPD"/>
    <property type="match status" value="1"/>
</dbReference>
<accession>A0A290QHR7</accession>
<dbReference type="InterPro" id="IPR052054">
    <property type="entry name" value="Oxidative_DNA_repair_enzyme"/>
</dbReference>
<evidence type="ECO:0000256" key="4">
    <source>
        <dbReference type="ARBA" id="ARBA00022801"/>
    </source>
</evidence>
<dbReference type="Gene3D" id="1.10.1670.10">
    <property type="entry name" value="Helix-hairpin-Helix base-excision DNA repair enzymes (C-terminal)"/>
    <property type="match status" value="1"/>
</dbReference>
<evidence type="ECO:0000256" key="8">
    <source>
        <dbReference type="ARBA" id="ARBA00023295"/>
    </source>
</evidence>
<evidence type="ECO:0000256" key="9">
    <source>
        <dbReference type="ARBA" id="ARBA00044632"/>
    </source>
</evidence>
<sequence length="308" mass="34095">MPAPATWSDWSPLNFLPPLTDRTLAELLDGGQAFRWNRQTDGSYLGVWSDCIAQIRRDETGLTHWRSPAPLTKRVAASLPIYFGQHAAFDALLDALPWRSDAHLALCLKTFPGLRILRQPFGETLLGFLCSATKQIVQIKQMMELLATRHGASLGTIPADGTTAAKIIHRLPAWSELAAVPETQLRECLLGFRARYIHDTAQFLAAHPGWLEETEQLPYAEAKERLCSLPGVGEKVADCVLLFGAGKMEAFPVDVWILKTLETRYGLNGWKPAQVAQFGRSHFGTAAGLAQQFLFAYERTAKKANIPS</sequence>
<dbReference type="RefSeq" id="WP_096055024.1">
    <property type="nucleotide sequence ID" value="NZ_CP023344.1"/>
</dbReference>
<dbReference type="OrthoDB" id="9798522at2"/>
<dbReference type="PANTHER" id="PTHR10242:SF2">
    <property type="entry name" value="N-GLYCOSYLASE_DNA LYASE"/>
    <property type="match status" value="1"/>
</dbReference>
<evidence type="ECO:0000259" key="10">
    <source>
        <dbReference type="SMART" id="SM00478"/>
    </source>
</evidence>
<dbReference type="SUPFAM" id="SSF48150">
    <property type="entry name" value="DNA-glycosylase"/>
    <property type="match status" value="1"/>
</dbReference>
<dbReference type="KEGG" id="vbh:CMV30_05170"/>
<keyword evidence="5" id="KW-0234">DNA repair</keyword>
<protein>
    <recommendedName>
        <fullName evidence="2">DNA-(apurinic or apyrimidinic site) lyase</fullName>
        <ecNumber evidence="2">4.2.99.18</ecNumber>
    </recommendedName>
</protein>
<keyword evidence="3" id="KW-0227">DNA damage</keyword>
<dbReference type="GO" id="GO:0003684">
    <property type="term" value="F:damaged DNA binding"/>
    <property type="evidence" value="ECO:0007669"/>
    <property type="project" value="InterPro"/>
</dbReference>
<keyword evidence="11" id="KW-0238">DNA-binding</keyword>
<comment type="catalytic activity">
    <reaction evidence="9">
        <text>2'-deoxyribonucleotide-(2'-deoxyribose 5'-phosphate)-2'-deoxyribonucleotide-DNA = a 3'-end 2'-deoxyribonucleotide-(2,3-dehydro-2,3-deoxyribose 5'-phosphate)-DNA + a 5'-end 5'-phospho-2'-deoxyribonucleoside-DNA + H(+)</text>
        <dbReference type="Rhea" id="RHEA:66592"/>
        <dbReference type="Rhea" id="RHEA-COMP:13180"/>
        <dbReference type="Rhea" id="RHEA-COMP:16897"/>
        <dbReference type="Rhea" id="RHEA-COMP:17067"/>
        <dbReference type="ChEBI" id="CHEBI:15378"/>
        <dbReference type="ChEBI" id="CHEBI:136412"/>
        <dbReference type="ChEBI" id="CHEBI:157695"/>
        <dbReference type="ChEBI" id="CHEBI:167181"/>
        <dbReference type="EC" id="4.2.99.18"/>
    </reaction>
</comment>
<evidence type="ECO:0000256" key="1">
    <source>
        <dbReference type="ARBA" id="ARBA00010679"/>
    </source>
</evidence>
<dbReference type="InterPro" id="IPR003265">
    <property type="entry name" value="HhH-GPD_domain"/>
</dbReference>
<dbReference type="CDD" id="cd00056">
    <property type="entry name" value="ENDO3c"/>
    <property type="match status" value="1"/>
</dbReference>
<dbReference type="Gene3D" id="3.30.310.260">
    <property type="match status" value="1"/>
</dbReference>
<evidence type="ECO:0000313" key="12">
    <source>
        <dbReference type="Proteomes" id="UP000217265"/>
    </source>
</evidence>
<dbReference type="Gene3D" id="1.10.340.30">
    <property type="entry name" value="Hypothetical protein, domain 2"/>
    <property type="match status" value="1"/>
</dbReference>
<evidence type="ECO:0000256" key="3">
    <source>
        <dbReference type="ARBA" id="ARBA00022763"/>
    </source>
</evidence>
<feature type="domain" description="HhH-GPD" evidence="10">
    <location>
        <begin position="162"/>
        <end position="299"/>
    </location>
</feature>
<keyword evidence="6" id="KW-0456">Lyase</keyword>
<evidence type="ECO:0000256" key="2">
    <source>
        <dbReference type="ARBA" id="ARBA00012720"/>
    </source>
</evidence>
<evidence type="ECO:0000256" key="7">
    <source>
        <dbReference type="ARBA" id="ARBA00023268"/>
    </source>
</evidence>
<dbReference type="InterPro" id="IPR023170">
    <property type="entry name" value="HhH_base_excis_C"/>
</dbReference>
<dbReference type="EMBL" id="CP023344">
    <property type="protein sequence ID" value="ATC63392.1"/>
    <property type="molecule type" value="Genomic_DNA"/>
</dbReference>
<comment type="similarity">
    <text evidence="1">Belongs to the type-1 OGG1 family.</text>
</comment>
<dbReference type="InterPro" id="IPR011257">
    <property type="entry name" value="DNA_glycosylase"/>
</dbReference>
<keyword evidence="4" id="KW-0378">Hydrolase</keyword>
<keyword evidence="12" id="KW-1185">Reference proteome</keyword>
<proteinExistence type="inferred from homology"/>
<dbReference type="GO" id="GO:0008534">
    <property type="term" value="F:oxidized purine nucleobase lesion DNA N-glycosylase activity"/>
    <property type="evidence" value="ECO:0007669"/>
    <property type="project" value="InterPro"/>
</dbReference>
<dbReference type="InterPro" id="IPR012904">
    <property type="entry name" value="OGG_N"/>
</dbReference>
<name>A0A290QHR7_9BACT</name>
<dbReference type="GO" id="GO:0006289">
    <property type="term" value="P:nucleotide-excision repair"/>
    <property type="evidence" value="ECO:0007669"/>
    <property type="project" value="InterPro"/>
</dbReference>
<reference evidence="11 12" key="1">
    <citation type="submission" date="2017-09" db="EMBL/GenBank/DDBJ databases">
        <title>Complete genome sequence of Verrucomicrobial strain HZ-65, isolated from freshwater.</title>
        <authorList>
            <person name="Choi A."/>
        </authorList>
    </citation>
    <scope>NUCLEOTIDE SEQUENCE [LARGE SCALE GENOMIC DNA]</scope>
    <source>
        <strain evidence="11 12">HZ-65</strain>
    </source>
</reference>
<keyword evidence="8" id="KW-0326">Glycosidase</keyword>
<evidence type="ECO:0000256" key="5">
    <source>
        <dbReference type="ARBA" id="ARBA00023204"/>
    </source>
</evidence>
<dbReference type="PANTHER" id="PTHR10242">
    <property type="entry name" value="8-OXOGUANINE DNA GLYCOSYLASE"/>
    <property type="match status" value="1"/>
</dbReference>
<keyword evidence="7" id="KW-0511">Multifunctional enzyme</keyword>
<gene>
    <name evidence="11" type="ORF">CMV30_05170</name>
</gene>
<dbReference type="Proteomes" id="UP000217265">
    <property type="component" value="Chromosome"/>
</dbReference>
<dbReference type="GO" id="GO:0140078">
    <property type="term" value="F:class I DNA-(apurinic or apyrimidinic site) endonuclease activity"/>
    <property type="evidence" value="ECO:0007669"/>
    <property type="project" value="UniProtKB-EC"/>
</dbReference>
<dbReference type="AlphaFoldDB" id="A0A290QHR7"/>
<organism evidence="11 12">
    <name type="scientific">Nibricoccus aquaticus</name>
    <dbReference type="NCBI Taxonomy" id="2576891"/>
    <lineage>
        <taxon>Bacteria</taxon>
        <taxon>Pseudomonadati</taxon>
        <taxon>Verrucomicrobiota</taxon>
        <taxon>Opitutia</taxon>
        <taxon>Opitutales</taxon>
        <taxon>Opitutaceae</taxon>
        <taxon>Nibricoccus</taxon>
    </lineage>
</organism>
<dbReference type="SUPFAM" id="SSF55945">
    <property type="entry name" value="TATA-box binding protein-like"/>
    <property type="match status" value="1"/>
</dbReference>
<dbReference type="SMART" id="SM00478">
    <property type="entry name" value="ENDO3c"/>
    <property type="match status" value="1"/>
</dbReference>
<dbReference type="GO" id="GO:0006284">
    <property type="term" value="P:base-excision repair"/>
    <property type="evidence" value="ECO:0007669"/>
    <property type="project" value="InterPro"/>
</dbReference>
<evidence type="ECO:0000313" key="11">
    <source>
        <dbReference type="EMBL" id="ATC63392.1"/>
    </source>
</evidence>
<evidence type="ECO:0000256" key="6">
    <source>
        <dbReference type="ARBA" id="ARBA00023239"/>
    </source>
</evidence>